<evidence type="ECO:0008006" key="4">
    <source>
        <dbReference type="Google" id="ProtNLM"/>
    </source>
</evidence>
<keyword evidence="3" id="KW-1185">Reference proteome</keyword>
<dbReference type="Gene3D" id="3.40.140.10">
    <property type="entry name" value="Cytidine Deaminase, domain 2"/>
    <property type="match status" value="1"/>
</dbReference>
<dbReference type="GO" id="GO:0070536">
    <property type="term" value="P:protein K63-linked deubiquitination"/>
    <property type="evidence" value="ECO:0007669"/>
    <property type="project" value="TreeGrafter"/>
</dbReference>
<dbReference type="AlphaFoldDB" id="A0A1X6P7D6"/>
<evidence type="ECO:0000256" key="1">
    <source>
        <dbReference type="SAM" id="MobiDB-lite"/>
    </source>
</evidence>
<proteinExistence type="predicted"/>
<feature type="compositionally biased region" description="Low complexity" evidence="1">
    <location>
        <begin position="147"/>
        <end position="156"/>
    </location>
</feature>
<feature type="region of interest" description="Disordered" evidence="1">
    <location>
        <begin position="147"/>
        <end position="181"/>
    </location>
</feature>
<dbReference type="PANTHER" id="PTHR12947:SF13">
    <property type="entry name" value="FI19924P1"/>
    <property type="match status" value="1"/>
</dbReference>
<feature type="region of interest" description="Disordered" evidence="1">
    <location>
        <begin position="413"/>
        <end position="459"/>
    </location>
</feature>
<accession>A0A1X6P7D6</accession>
<feature type="compositionally biased region" description="Gly residues" evidence="1">
    <location>
        <begin position="324"/>
        <end position="339"/>
    </location>
</feature>
<protein>
    <recommendedName>
        <fullName evidence="4">MPN domain-containing protein</fullName>
    </recommendedName>
</protein>
<reference evidence="2 3" key="1">
    <citation type="submission" date="2017-03" db="EMBL/GenBank/DDBJ databases">
        <title>WGS assembly of Porphyra umbilicalis.</title>
        <authorList>
            <person name="Brawley S.H."/>
            <person name="Blouin N.A."/>
            <person name="Ficko-Blean E."/>
            <person name="Wheeler G.L."/>
            <person name="Lohr M."/>
            <person name="Goodson H.V."/>
            <person name="Jenkins J.W."/>
            <person name="Blaby-Haas C.E."/>
            <person name="Helliwell K.E."/>
            <person name="Chan C."/>
            <person name="Marriage T."/>
            <person name="Bhattacharya D."/>
            <person name="Klein A.S."/>
            <person name="Badis Y."/>
            <person name="Brodie J."/>
            <person name="Cao Y."/>
            <person name="Collen J."/>
            <person name="Dittami S.M."/>
            <person name="Gachon C.M."/>
            <person name="Green B.R."/>
            <person name="Karpowicz S."/>
            <person name="Kim J.W."/>
            <person name="Kudahl U."/>
            <person name="Lin S."/>
            <person name="Michel G."/>
            <person name="Mittag M."/>
            <person name="Olson B.J."/>
            <person name="Pangilinan J."/>
            <person name="Peng Y."/>
            <person name="Qiu H."/>
            <person name="Shu S."/>
            <person name="Singer J.T."/>
            <person name="Smith A.G."/>
            <person name="Sprecher B.N."/>
            <person name="Wagner V."/>
            <person name="Wang W."/>
            <person name="Wang Z.-Y."/>
            <person name="Yan J."/>
            <person name="Yarish C."/>
            <person name="Zoeuner-Riek S."/>
            <person name="Zhuang Y."/>
            <person name="Zou Y."/>
            <person name="Lindquist E.A."/>
            <person name="Grimwood J."/>
            <person name="Barry K."/>
            <person name="Rokhsar D.S."/>
            <person name="Schmutz J."/>
            <person name="Stiller J.W."/>
            <person name="Grossman A.R."/>
            <person name="Prochnik S.E."/>
        </authorList>
    </citation>
    <scope>NUCLEOTIDE SEQUENCE [LARGE SCALE GENOMIC DNA]</scope>
    <source>
        <strain evidence="2">4086291</strain>
    </source>
</reference>
<dbReference type="PANTHER" id="PTHR12947">
    <property type="entry name" value="AMSH-LIKE PROTEASE"/>
    <property type="match status" value="1"/>
</dbReference>
<feature type="region of interest" description="Disordered" evidence="1">
    <location>
        <begin position="273"/>
        <end position="303"/>
    </location>
</feature>
<feature type="region of interest" description="Disordered" evidence="1">
    <location>
        <begin position="322"/>
        <end position="345"/>
    </location>
</feature>
<feature type="region of interest" description="Disordered" evidence="1">
    <location>
        <begin position="113"/>
        <end position="134"/>
    </location>
</feature>
<evidence type="ECO:0000313" key="2">
    <source>
        <dbReference type="EMBL" id="OSX76768.1"/>
    </source>
</evidence>
<name>A0A1X6P7D6_PORUM</name>
<dbReference type="GO" id="GO:0005768">
    <property type="term" value="C:endosome"/>
    <property type="evidence" value="ECO:0007669"/>
    <property type="project" value="TreeGrafter"/>
</dbReference>
<dbReference type="OrthoDB" id="3640at2759"/>
<evidence type="ECO:0000313" key="3">
    <source>
        <dbReference type="Proteomes" id="UP000218209"/>
    </source>
</evidence>
<sequence length="459" mass="44197">MDSLFPRVPVLPVDASLAPARYVALAEATRPPPPAADGSPAVPPARAALLHMRVAALLCKTLPAAAGGADALAPGTRGRALVGESLAALEALAPDVQRDVGAAGGGGGGRCGRGGGGGGAAPAPPDGERSAAASAAAAATAAAAAAAAAASGERPPASTPPPAAAPRRRPPRRDGGLPLRPLHVNASLLRTFERMVGSATARGVRSVGVVAAAAAEVEAEGGDAALRVTALVVPAQTGTAESCSMVDVHDVYALHAAKGLVAVGWVHAIPPPPSPPTARGGDAAPSSPALAAPPPDALSGEAAHTQAAFQVALPEAAAVLLWPGRGGKPPGGGGGGGGRPRAPPRATVLRLAGGAGVAAVQACTERGPHEHPPLLDDGVTPLAVPADHVVIHDDSLPPFKIYDLRPLSAARGAAAAAAAAAAAGGTPPTSGRGVKGAAAGAPTPPAAPPAAHPDRPPRP</sequence>
<dbReference type="Proteomes" id="UP000218209">
    <property type="component" value="Unassembled WGS sequence"/>
</dbReference>
<organism evidence="2 3">
    <name type="scientific">Porphyra umbilicalis</name>
    <name type="common">Purple laver</name>
    <name type="synonym">Red alga</name>
    <dbReference type="NCBI Taxonomy" id="2786"/>
    <lineage>
        <taxon>Eukaryota</taxon>
        <taxon>Rhodophyta</taxon>
        <taxon>Bangiophyceae</taxon>
        <taxon>Bangiales</taxon>
        <taxon>Bangiaceae</taxon>
        <taxon>Porphyra</taxon>
    </lineage>
</organism>
<dbReference type="GO" id="GO:0016020">
    <property type="term" value="C:membrane"/>
    <property type="evidence" value="ECO:0007669"/>
    <property type="project" value="TreeGrafter"/>
</dbReference>
<dbReference type="EMBL" id="KV918856">
    <property type="protein sequence ID" value="OSX76768.1"/>
    <property type="molecule type" value="Genomic_DNA"/>
</dbReference>
<feature type="compositionally biased region" description="Low complexity" evidence="1">
    <location>
        <begin position="413"/>
        <end position="425"/>
    </location>
</feature>
<feature type="compositionally biased region" description="Pro residues" evidence="1">
    <location>
        <begin position="442"/>
        <end position="451"/>
    </location>
</feature>
<gene>
    <name evidence="2" type="ORF">BU14_0176s0010</name>
</gene>